<evidence type="ECO:0000256" key="1">
    <source>
        <dbReference type="SAM" id="MobiDB-lite"/>
    </source>
</evidence>
<evidence type="ECO:0000313" key="2">
    <source>
        <dbReference type="EMBL" id="EMS63849.1"/>
    </source>
</evidence>
<organism evidence="2">
    <name type="scientific">Triticum urartu</name>
    <name type="common">Red wild einkorn</name>
    <name type="synonym">Crithodium urartu</name>
    <dbReference type="NCBI Taxonomy" id="4572"/>
    <lineage>
        <taxon>Eukaryota</taxon>
        <taxon>Viridiplantae</taxon>
        <taxon>Streptophyta</taxon>
        <taxon>Embryophyta</taxon>
        <taxon>Tracheophyta</taxon>
        <taxon>Spermatophyta</taxon>
        <taxon>Magnoliopsida</taxon>
        <taxon>Liliopsida</taxon>
        <taxon>Poales</taxon>
        <taxon>Poaceae</taxon>
        <taxon>BOP clade</taxon>
        <taxon>Pooideae</taxon>
        <taxon>Triticodae</taxon>
        <taxon>Triticeae</taxon>
        <taxon>Triticinae</taxon>
        <taxon>Triticum</taxon>
    </lineage>
</organism>
<feature type="compositionally biased region" description="Gly residues" evidence="1">
    <location>
        <begin position="44"/>
        <end position="53"/>
    </location>
</feature>
<accession>M8AS51</accession>
<name>M8AS51_TRIUA</name>
<proteinExistence type="predicted"/>
<sequence>MVVGCCGKKLADGGEVVCIGEEGDAGEEANDVEEGDEGRRTVVGEGGNGVVAS</sequence>
<gene>
    <name evidence="2" type="ORF">TRIUR3_24262</name>
</gene>
<feature type="region of interest" description="Disordered" evidence="1">
    <location>
        <begin position="22"/>
        <end position="53"/>
    </location>
</feature>
<protein>
    <submittedName>
        <fullName evidence="2">Uncharacterized protein</fullName>
    </submittedName>
</protein>
<reference evidence="2" key="1">
    <citation type="journal article" date="2013" name="Nature">
        <title>Draft genome of the wheat A-genome progenitor Triticum urartu.</title>
        <authorList>
            <person name="Ling H.Q."/>
            <person name="Zhao S."/>
            <person name="Liu D."/>
            <person name="Wang J."/>
            <person name="Sun H."/>
            <person name="Zhang C."/>
            <person name="Fan H."/>
            <person name="Li D."/>
            <person name="Dong L."/>
            <person name="Tao Y."/>
            <person name="Gao C."/>
            <person name="Wu H."/>
            <person name="Li Y."/>
            <person name="Cui Y."/>
            <person name="Guo X."/>
            <person name="Zheng S."/>
            <person name="Wang B."/>
            <person name="Yu K."/>
            <person name="Liang Q."/>
            <person name="Yang W."/>
            <person name="Lou X."/>
            <person name="Chen J."/>
            <person name="Feng M."/>
            <person name="Jian J."/>
            <person name="Zhang X."/>
            <person name="Luo G."/>
            <person name="Jiang Y."/>
            <person name="Liu J."/>
            <person name="Wang Z."/>
            <person name="Sha Y."/>
            <person name="Zhang B."/>
            <person name="Wu H."/>
            <person name="Tang D."/>
            <person name="Shen Q."/>
            <person name="Xue P."/>
            <person name="Zou S."/>
            <person name="Wang X."/>
            <person name="Liu X."/>
            <person name="Wang F."/>
            <person name="Yang Y."/>
            <person name="An X."/>
            <person name="Dong Z."/>
            <person name="Zhang K."/>
            <person name="Zhang X."/>
            <person name="Luo M.C."/>
            <person name="Dvorak J."/>
            <person name="Tong Y."/>
            <person name="Wang J."/>
            <person name="Yang H."/>
            <person name="Li Z."/>
            <person name="Wang D."/>
            <person name="Zhang A."/>
            <person name="Wang J."/>
        </authorList>
    </citation>
    <scope>NUCLEOTIDE SEQUENCE</scope>
</reference>
<dbReference type="AlphaFoldDB" id="M8AS51"/>
<dbReference type="EMBL" id="KD064127">
    <property type="protein sequence ID" value="EMS63849.1"/>
    <property type="molecule type" value="Genomic_DNA"/>
</dbReference>
<feature type="compositionally biased region" description="Acidic residues" evidence="1">
    <location>
        <begin position="22"/>
        <end position="36"/>
    </location>
</feature>